<dbReference type="SUPFAM" id="SSF51735">
    <property type="entry name" value="NAD(P)-binding Rossmann-fold domains"/>
    <property type="match status" value="1"/>
</dbReference>
<reference evidence="4" key="1">
    <citation type="submission" date="2021-01" db="EMBL/GenBank/DDBJ databases">
        <title>Genomic Encyclopedia of Type Strains, Phase IV (KMG-IV): sequencing the most valuable type-strain genomes for metagenomic binning, comparative biology and taxonomic classification.</title>
        <authorList>
            <person name="Goeker M."/>
        </authorList>
    </citation>
    <scope>NUCLEOTIDE SEQUENCE</scope>
    <source>
        <strain evidence="4">DSM 21943</strain>
    </source>
</reference>
<dbReference type="InterPro" id="IPR036291">
    <property type="entry name" value="NAD(P)-bd_dom_sf"/>
</dbReference>
<dbReference type="RefSeq" id="WP_204464112.1">
    <property type="nucleotide sequence ID" value="NZ_JAFBCV010000001.1"/>
</dbReference>
<name>A0ABS2SNX3_9BACI</name>
<dbReference type="PANTHER" id="PTHR14097">
    <property type="entry name" value="OXIDOREDUCTASE HTATIP2"/>
    <property type="match status" value="1"/>
</dbReference>
<dbReference type="PANTHER" id="PTHR14097:SF7">
    <property type="entry name" value="OXIDOREDUCTASE HTATIP2"/>
    <property type="match status" value="1"/>
</dbReference>
<feature type="domain" description="NAD-dependent epimerase/dehydratase" evidence="3">
    <location>
        <begin position="6"/>
        <end position="116"/>
    </location>
</feature>
<dbReference type="Pfam" id="PF01370">
    <property type="entry name" value="Epimerase"/>
    <property type="match status" value="1"/>
</dbReference>
<evidence type="ECO:0000259" key="3">
    <source>
        <dbReference type="Pfam" id="PF01370"/>
    </source>
</evidence>
<evidence type="ECO:0000256" key="2">
    <source>
        <dbReference type="ARBA" id="ARBA00023136"/>
    </source>
</evidence>
<keyword evidence="2" id="KW-0472">Membrane</keyword>
<organism evidence="4 5">
    <name type="scientific">Shouchella xiaoxiensis</name>
    <dbReference type="NCBI Taxonomy" id="766895"/>
    <lineage>
        <taxon>Bacteria</taxon>
        <taxon>Bacillati</taxon>
        <taxon>Bacillota</taxon>
        <taxon>Bacilli</taxon>
        <taxon>Bacillales</taxon>
        <taxon>Bacillaceae</taxon>
        <taxon>Shouchella</taxon>
    </lineage>
</organism>
<sequence length="219" mass="24617">MEQKQALIIGASGLVGSHLIRELLSNDQYAQVTALVRKPLGLTHPKLQEHMIDFDRLEEEYPDVHADDVFCCLGTTIKKAKTKKKMYTIDVEYPYTVARLARARGMQHLLLVSSVGANPHSRFFYSRIKGELEDKLIALNLPSLSIFRPSLLVGDRAEFRFGEKLATRFYQVVSPVLPTSLKTTIGIEANTVAKAMVRVAAIKPNRFVLFDASDMVKLR</sequence>
<protein>
    <submittedName>
        <fullName evidence="4">Uncharacterized protein YbjT (DUF2867 family)</fullName>
    </submittedName>
</protein>
<proteinExistence type="predicted"/>
<accession>A0ABS2SNX3</accession>
<comment type="subcellular location">
    <subcellularLocation>
        <location evidence="1">Membrane</location>
    </subcellularLocation>
</comment>
<evidence type="ECO:0000313" key="4">
    <source>
        <dbReference type="EMBL" id="MBM7837229.1"/>
    </source>
</evidence>
<dbReference type="Gene3D" id="3.40.50.720">
    <property type="entry name" value="NAD(P)-binding Rossmann-like Domain"/>
    <property type="match status" value="1"/>
</dbReference>
<comment type="caution">
    <text evidence="4">The sequence shown here is derived from an EMBL/GenBank/DDBJ whole genome shotgun (WGS) entry which is preliminary data.</text>
</comment>
<evidence type="ECO:0000313" key="5">
    <source>
        <dbReference type="Proteomes" id="UP001179280"/>
    </source>
</evidence>
<dbReference type="Proteomes" id="UP001179280">
    <property type="component" value="Unassembled WGS sequence"/>
</dbReference>
<dbReference type="EMBL" id="JAFBCV010000001">
    <property type="protein sequence ID" value="MBM7837229.1"/>
    <property type="molecule type" value="Genomic_DNA"/>
</dbReference>
<gene>
    <name evidence="4" type="ORF">JOC54_000460</name>
</gene>
<evidence type="ECO:0000256" key="1">
    <source>
        <dbReference type="ARBA" id="ARBA00004370"/>
    </source>
</evidence>
<keyword evidence="5" id="KW-1185">Reference proteome</keyword>
<dbReference type="InterPro" id="IPR001509">
    <property type="entry name" value="Epimerase_deHydtase"/>
</dbReference>